<name>A0A7S3NJ64_9STRA</name>
<protein>
    <submittedName>
        <fullName evidence="1">Uncharacterized protein</fullName>
    </submittedName>
</protein>
<gene>
    <name evidence="1" type="ORF">ALAG00032_LOCUS4529</name>
</gene>
<sequence length="411" mass="45812">MVEHYSCDEVGWNESSYVVVTMEEVELSLSEVVALPSSEDDEDEDAGIVLESRVRATREVAEVHEVALLQRTASARELVKELSIGNSEEVQDEARRLSELEASLHVAWEKVVLHQDENNDFVQLKNCQSIEDAIDFLTARGRNATFRLQPLKHVNTTNKHVLSDASEAQARKDIERDALVVSSDGSRVAVNHAEAYEAVLNQLTKAAAKLVKKADATEWRYADTEDFRRLAKCALRAVNRTESGGLGLETLTNILPTCLAPVPDSKNAEPLHIDLSLGPACLDHARYRWRWGLRARVTGTTLYRLFPTDSDFLESGPIALARATYTNFLLLPLDALDISQSETSVLFDCRRASILVNLHLTDDSLSVSEKQSSSSLNNPSSSFTKAIVRPSSFLEQRRRSSHILEDVKKKK</sequence>
<accession>A0A7S3NJ64</accession>
<evidence type="ECO:0000313" key="1">
    <source>
        <dbReference type="EMBL" id="CAE0363788.1"/>
    </source>
</evidence>
<dbReference type="AlphaFoldDB" id="A0A7S3NJ64"/>
<proteinExistence type="predicted"/>
<reference evidence="1" key="1">
    <citation type="submission" date="2021-01" db="EMBL/GenBank/DDBJ databases">
        <authorList>
            <person name="Corre E."/>
            <person name="Pelletier E."/>
            <person name="Niang G."/>
            <person name="Scheremetjew M."/>
            <person name="Finn R."/>
            <person name="Kale V."/>
            <person name="Holt S."/>
            <person name="Cochrane G."/>
            <person name="Meng A."/>
            <person name="Brown T."/>
            <person name="Cohen L."/>
        </authorList>
    </citation>
    <scope>NUCLEOTIDE SEQUENCE</scope>
    <source>
        <strain evidence="1">CCMP1510</strain>
    </source>
</reference>
<dbReference type="EMBL" id="HBIJ01006435">
    <property type="protein sequence ID" value="CAE0363788.1"/>
    <property type="molecule type" value="Transcribed_RNA"/>
</dbReference>
<organism evidence="1">
    <name type="scientific">Aureoumbra lagunensis</name>
    <dbReference type="NCBI Taxonomy" id="44058"/>
    <lineage>
        <taxon>Eukaryota</taxon>
        <taxon>Sar</taxon>
        <taxon>Stramenopiles</taxon>
        <taxon>Ochrophyta</taxon>
        <taxon>Pelagophyceae</taxon>
        <taxon>Pelagomonadales</taxon>
        <taxon>Aureoumbra</taxon>
    </lineage>
</organism>